<proteinExistence type="predicted"/>
<name>A0A0B1TBL5_OESDE</name>
<dbReference type="AlphaFoldDB" id="A0A0B1TBL5"/>
<reference evidence="1 2" key="1">
    <citation type="submission" date="2014-03" db="EMBL/GenBank/DDBJ databases">
        <title>Draft genome of the hookworm Oesophagostomum dentatum.</title>
        <authorList>
            <person name="Mitreva M."/>
        </authorList>
    </citation>
    <scope>NUCLEOTIDE SEQUENCE [LARGE SCALE GENOMIC DNA]</scope>
    <source>
        <strain evidence="1 2">OD-Hann</strain>
    </source>
</reference>
<sequence length="190" mass="21658">MEPKYLPRIQRLHLAIYVLIQSLDELHQDVLQFTPSEHSAITTYVTGDDIMVQIDVILQTRPNVVNFVCGKSYLGIWLKKLFAEWSQLSAQQIFDFNAKFVEWIQAGDSQIDDSQSMDDTEPPEIPLPVAQTVVVPFEIESSGRARKWISNQMHLLQVCPSAALPDNEIMDWCHIIRKNHADIVEVVSIG</sequence>
<accession>A0A0B1TBL5</accession>
<organism evidence="1 2">
    <name type="scientific">Oesophagostomum dentatum</name>
    <name type="common">Nodular worm</name>
    <dbReference type="NCBI Taxonomy" id="61180"/>
    <lineage>
        <taxon>Eukaryota</taxon>
        <taxon>Metazoa</taxon>
        <taxon>Ecdysozoa</taxon>
        <taxon>Nematoda</taxon>
        <taxon>Chromadorea</taxon>
        <taxon>Rhabditida</taxon>
        <taxon>Rhabditina</taxon>
        <taxon>Rhabditomorpha</taxon>
        <taxon>Strongyloidea</taxon>
        <taxon>Strongylidae</taxon>
        <taxon>Oesophagostomum</taxon>
    </lineage>
</organism>
<gene>
    <name evidence="1" type="ORF">OESDEN_06889</name>
</gene>
<dbReference type="OrthoDB" id="5773922at2759"/>
<dbReference type="EMBL" id="KN550893">
    <property type="protein sequence ID" value="KHJ93202.1"/>
    <property type="molecule type" value="Genomic_DNA"/>
</dbReference>
<evidence type="ECO:0000313" key="1">
    <source>
        <dbReference type="EMBL" id="KHJ93202.1"/>
    </source>
</evidence>
<keyword evidence="2" id="KW-1185">Reference proteome</keyword>
<protein>
    <submittedName>
        <fullName evidence="1">Uncharacterized protein</fullName>
    </submittedName>
</protein>
<dbReference type="Proteomes" id="UP000053660">
    <property type="component" value="Unassembled WGS sequence"/>
</dbReference>
<evidence type="ECO:0000313" key="2">
    <source>
        <dbReference type="Proteomes" id="UP000053660"/>
    </source>
</evidence>